<comment type="caution">
    <text evidence="2">The sequence shown here is derived from an EMBL/GenBank/DDBJ whole genome shotgun (WGS) entry which is preliminary data.</text>
</comment>
<keyword evidence="3" id="KW-1185">Reference proteome</keyword>
<sequence>MPSTTTTTTVRAYVNPADTMCFGKKPAKTYYYHSEAEGMDIVVAMQLNRHNTPITRAKQAVWWDSGKVYLILFFTSCLLYFLAANERQMGSASDSVVIGGA</sequence>
<dbReference type="Proteomes" id="UP001391051">
    <property type="component" value="Unassembled WGS sequence"/>
</dbReference>
<proteinExistence type="predicted"/>
<evidence type="ECO:0000313" key="2">
    <source>
        <dbReference type="EMBL" id="KAK7951324.1"/>
    </source>
</evidence>
<dbReference type="RefSeq" id="XP_066699386.1">
    <property type="nucleotide sequence ID" value="XM_066843274.1"/>
</dbReference>
<evidence type="ECO:0000256" key="1">
    <source>
        <dbReference type="SAM" id="Phobius"/>
    </source>
</evidence>
<organism evidence="2 3">
    <name type="scientific">Apiospora aurea</name>
    <dbReference type="NCBI Taxonomy" id="335848"/>
    <lineage>
        <taxon>Eukaryota</taxon>
        <taxon>Fungi</taxon>
        <taxon>Dikarya</taxon>
        <taxon>Ascomycota</taxon>
        <taxon>Pezizomycotina</taxon>
        <taxon>Sordariomycetes</taxon>
        <taxon>Xylariomycetidae</taxon>
        <taxon>Amphisphaeriales</taxon>
        <taxon>Apiosporaceae</taxon>
        <taxon>Apiospora</taxon>
    </lineage>
</organism>
<keyword evidence="1" id="KW-0472">Membrane</keyword>
<dbReference type="GeneID" id="92076336"/>
<name>A0ABR1QBG4_9PEZI</name>
<reference evidence="2 3" key="1">
    <citation type="submission" date="2023-01" db="EMBL/GenBank/DDBJ databases">
        <title>Analysis of 21 Apiospora genomes using comparative genomics revels a genus with tremendous synthesis potential of carbohydrate active enzymes and secondary metabolites.</title>
        <authorList>
            <person name="Sorensen T."/>
        </authorList>
    </citation>
    <scope>NUCLEOTIDE SEQUENCE [LARGE SCALE GENOMIC DNA]</scope>
    <source>
        <strain evidence="2 3">CBS 24483</strain>
    </source>
</reference>
<evidence type="ECO:0000313" key="3">
    <source>
        <dbReference type="Proteomes" id="UP001391051"/>
    </source>
</evidence>
<keyword evidence="1" id="KW-1133">Transmembrane helix</keyword>
<protein>
    <submittedName>
        <fullName evidence="2">Uncharacterized protein</fullName>
    </submittedName>
</protein>
<gene>
    <name evidence="2" type="ORF">PG986_007052</name>
</gene>
<feature type="transmembrane region" description="Helical" evidence="1">
    <location>
        <begin position="66"/>
        <end position="83"/>
    </location>
</feature>
<keyword evidence="1" id="KW-0812">Transmembrane</keyword>
<accession>A0ABR1QBG4</accession>
<dbReference type="EMBL" id="JAQQWE010000005">
    <property type="protein sequence ID" value="KAK7951324.1"/>
    <property type="molecule type" value="Genomic_DNA"/>
</dbReference>